<dbReference type="InterPro" id="IPR036397">
    <property type="entry name" value="RNaseH_sf"/>
</dbReference>
<comment type="caution">
    <text evidence="2">The sequence shown here is derived from an EMBL/GenBank/DDBJ whole genome shotgun (WGS) entry which is preliminary data.</text>
</comment>
<gene>
    <name evidence="2" type="ORF">EDC14_102768</name>
</gene>
<dbReference type="GO" id="GO:0003676">
    <property type="term" value="F:nucleic acid binding"/>
    <property type="evidence" value="ECO:0007669"/>
    <property type="project" value="InterPro"/>
</dbReference>
<dbReference type="PANTHER" id="PTHR38462">
    <property type="entry name" value="EXONUCLEASE-LIKE PROTEIN"/>
    <property type="match status" value="1"/>
</dbReference>
<dbReference type="SUPFAM" id="SSF53098">
    <property type="entry name" value="Ribonuclease H-like"/>
    <property type="match status" value="1"/>
</dbReference>
<dbReference type="InterPro" id="IPR038720">
    <property type="entry name" value="YprB_RNase_H-like_dom"/>
</dbReference>
<feature type="domain" description="YprB ribonuclease H-like" evidence="1">
    <location>
        <begin position="124"/>
        <end position="289"/>
    </location>
</feature>
<accession>A0A4V2QCY5</accession>
<protein>
    <recommendedName>
        <fullName evidence="1">YprB ribonuclease H-like domain-containing protein</fullName>
    </recommendedName>
</protein>
<dbReference type="PANTHER" id="PTHR38462:SF1">
    <property type="entry name" value="YPRB RIBONUCLEASE H-LIKE DOMAIN-CONTAINING PROTEIN"/>
    <property type="match status" value="1"/>
</dbReference>
<dbReference type="Gene3D" id="3.30.420.10">
    <property type="entry name" value="Ribonuclease H-like superfamily/Ribonuclease H"/>
    <property type="match status" value="1"/>
</dbReference>
<dbReference type="InterPro" id="IPR012337">
    <property type="entry name" value="RNaseH-like_sf"/>
</dbReference>
<organism evidence="2 3">
    <name type="scientific">Hydrogenispora ethanolica</name>
    <dbReference type="NCBI Taxonomy" id="1082276"/>
    <lineage>
        <taxon>Bacteria</taxon>
        <taxon>Bacillati</taxon>
        <taxon>Bacillota</taxon>
        <taxon>Hydrogenispora</taxon>
    </lineage>
</organism>
<keyword evidence="3" id="KW-1185">Reference proteome</keyword>
<name>A0A4V2QCY5_HYDET</name>
<evidence type="ECO:0000313" key="3">
    <source>
        <dbReference type="Proteomes" id="UP000295008"/>
    </source>
</evidence>
<evidence type="ECO:0000313" key="2">
    <source>
        <dbReference type="EMBL" id="TCL62217.1"/>
    </source>
</evidence>
<dbReference type="AlphaFoldDB" id="A0A4V2QCY5"/>
<dbReference type="Pfam" id="PF13482">
    <property type="entry name" value="RNase_H_2"/>
    <property type="match status" value="1"/>
</dbReference>
<sequence length="297" mass="33905">MQGGLTDSQWYGQEFRLLRDEEFRNEQGCCRMVELQTERVQFRFPGRETLESDFKLLYGVGDALASKLYAEGYQSLHDLTMHSRWGRAARDLLHQIDQGNVERLAAYGASDLQLLSFFQPERVLFIDIETTGLYNINPAFLVGVLQFWNGGGRIRQFLARDYSEEKAILQAASTHLGQAALIASYNGKSFDLPYLKGRMRFHQLTGTDAMFHIDLLRSTRRSYKHTLPNCRLLTIEKFLLATERLDDLPGSMVADYYHRFVETGDQACIQAILKHNAIDLLSMAKLLGVLVANHDKS</sequence>
<dbReference type="EMBL" id="SLUN01000027">
    <property type="protein sequence ID" value="TCL62217.1"/>
    <property type="molecule type" value="Genomic_DNA"/>
</dbReference>
<dbReference type="OrthoDB" id="9790530at2"/>
<reference evidence="2 3" key="1">
    <citation type="submission" date="2019-03" db="EMBL/GenBank/DDBJ databases">
        <title>Genomic Encyclopedia of Type Strains, Phase IV (KMG-IV): sequencing the most valuable type-strain genomes for metagenomic binning, comparative biology and taxonomic classification.</title>
        <authorList>
            <person name="Goeker M."/>
        </authorList>
    </citation>
    <scope>NUCLEOTIDE SEQUENCE [LARGE SCALE GENOMIC DNA]</scope>
    <source>
        <strain evidence="2 3">LX-B</strain>
    </source>
</reference>
<evidence type="ECO:0000259" key="1">
    <source>
        <dbReference type="Pfam" id="PF13482"/>
    </source>
</evidence>
<proteinExistence type="predicted"/>
<dbReference type="Proteomes" id="UP000295008">
    <property type="component" value="Unassembled WGS sequence"/>
</dbReference>